<dbReference type="Gramene" id="OMO92724">
    <property type="protein sequence ID" value="OMO92724"/>
    <property type="gene ID" value="CCACVL1_06767"/>
</dbReference>
<sequence>MALPFGPILFKAQSQPAGAPYVLIGAPPTVFRHKLHQSPKAMALSFSPILFKAQRPRANRLALHT</sequence>
<proteinExistence type="predicted"/>
<evidence type="ECO:0000313" key="1">
    <source>
        <dbReference type="EMBL" id="OMO92724.1"/>
    </source>
</evidence>
<organism evidence="1 2">
    <name type="scientific">Corchorus capsularis</name>
    <name type="common">Jute</name>
    <dbReference type="NCBI Taxonomy" id="210143"/>
    <lineage>
        <taxon>Eukaryota</taxon>
        <taxon>Viridiplantae</taxon>
        <taxon>Streptophyta</taxon>
        <taxon>Embryophyta</taxon>
        <taxon>Tracheophyta</taxon>
        <taxon>Spermatophyta</taxon>
        <taxon>Magnoliopsida</taxon>
        <taxon>eudicotyledons</taxon>
        <taxon>Gunneridae</taxon>
        <taxon>Pentapetalae</taxon>
        <taxon>rosids</taxon>
        <taxon>malvids</taxon>
        <taxon>Malvales</taxon>
        <taxon>Malvaceae</taxon>
        <taxon>Grewioideae</taxon>
        <taxon>Apeibeae</taxon>
        <taxon>Corchorus</taxon>
    </lineage>
</organism>
<protein>
    <submittedName>
        <fullName evidence="1">Uncharacterized protein</fullName>
    </submittedName>
</protein>
<keyword evidence="2" id="KW-1185">Reference proteome</keyword>
<reference evidence="1 2" key="1">
    <citation type="submission" date="2013-09" db="EMBL/GenBank/DDBJ databases">
        <title>Corchorus capsularis genome sequencing.</title>
        <authorList>
            <person name="Alam M."/>
            <person name="Haque M.S."/>
            <person name="Islam M.S."/>
            <person name="Emdad E.M."/>
            <person name="Islam M.M."/>
            <person name="Ahmed B."/>
            <person name="Halim A."/>
            <person name="Hossen Q.M.M."/>
            <person name="Hossain M.Z."/>
            <person name="Ahmed R."/>
            <person name="Khan M.M."/>
            <person name="Islam R."/>
            <person name="Rashid M.M."/>
            <person name="Khan S.A."/>
            <person name="Rahman M.S."/>
            <person name="Alam M."/>
        </authorList>
    </citation>
    <scope>NUCLEOTIDE SEQUENCE [LARGE SCALE GENOMIC DNA]</scope>
    <source>
        <strain evidence="2">cv. CVL-1</strain>
        <tissue evidence="1">Whole seedling</tissue>
    </source>
</reference>
<comment type="caution">
    <text evidence="1">The sequence shown here is derived from an EMBL/GenBank/DDBJ whole genome shotgun (WGS) entry which is preliminary data.</text>
</comment>
<evidence type="ECO:0000313" key="2">
    <source>
        <dbReference type="Proteomes" id="UP000188268"/>
    </source>
</evidence>
<dbReference type="AlphaFoldDB" id="A0A1R3JD16"/>
<name>A0A1R3JD16_COCAP</name>
<gene>
    <name evidence="1" type="ORF">CCACVL1_06767</name>
</gene>
<accession>A0A1R3JD16</accession>
<dbReference type="Proteomes" id="UP000188268">
    <property type="component" value="Unassembled WGS sequence"/>
</dbReference>
<dbReference type="EMBL" id="AWWV01008156">
    <property type="protein sequence ID" value="OMO92724.1"/>
    <property type="molecule type" value="Genomic_DNA"/>
</dbReference>